<dbReference type="Proteomes" id="UP000013827">
    <property type="component" value="Unassembled WGS sequence"/>
</dbReference>
<reference evidence="1" key="2">
    <citation type="submission" date="2024-10" db="UniProtKB">
        <authorList>
            <consortium name="EnsemblProtists"/>
        </authorList>
    </citation>
    <scope>IDENTIFICATION</scope>
</reference>
<proteinExistence type="predicted"/>
<dbReference type="AlphaFoldDB" id="A0A0D3ITI3"/>
<dbReference type="KEGG" id="ehx:EMIHUDRAFT_196982"/>
<protein>
    <recommendedName>
        <fullName evidence="3">Right handed beta helix domain-containing protein</fullName>
    </recommendedName>
</protein>
<dbReference type="GeneID" id="17260853"/>
<dbReference type="PANTHER" id="PTHR11319:SF35">
    <property type="entry name" value="OUTER MEMBRANE PROTEIN PMPC-RELATED"/>
    <property type="match status" value="1"/>
</dbReference>
<dbReference type="EnsemblProtists" id="EOD14568">
    <property type="protein sequence ID" value="EOD14568"/>
    <property type="gene ID" value="EMIHUDRAFT_196982"/>
</dbReference>
<dbReference type="SUPFAM" id="SSF51126">
    <property type="entry name" value="Pectin lyase-like"/>
    <property type="match status" value="1"/>
</dbReference>
<dbReference type="PANTHER" id="PTHR11319">
    <property type="entry name" value="G PROTEIN-COUPLED RECEPTOR-RELATED"/>
    <property type="match status" value="1"/>
</dbReference>
<dbReference type="PaxDb" id="2903-EOD14568"/>
<dbReference type="InterPro" id="IPR011050">
    <property type="entry name" value="Pectin_lyase_fold/virulence"/>
</dbReference>
<accession>A0A0D3ITI3</accession>
<organism evidence="1 2">
    <name type="scientific">Emiliania huxleyi (strain CCMP1516)</name>
    <dbReference type="NCBI Taxonomy" id="280463"/>
    <lineage>
        <taxon>Eukaryota</taxon>
        <taxon>Haptista</taxon>
        <taxon>Haptophyta</taxon>
        <taxon>Prymnesiophyceae</taxon>
        <taxon>Isochrysidales</taxon>
        <taxon>Noelaerhabdaceae</taxon>
        <taxon>Emiliania</taxon>
    </lineage>
</organism>
<sequence length="228" mass="24292">MQYRARQEHALCQWGVPVASQRPASDAESICRRSKEQLLDIFNESRMEASVNVVDGNVNLIDSTVTNCKGDWGGALYVDNSGVDNSGQDYKGGAVYVKKGEVSLSVSEISDCRAYFSGGAVYVQRGEVSLIDSKISSCSAEEAEGGAVFVDRGKVSLINSEISDCHAEDIGGALCVWGGEVRVEGSTFTSCSADKGGAIYVEEGEVNLMDSEFSNCSAAEVRIVGRVQ</sequence>
<keyword evidence="2" id="KW-1185">Reference proteome</keyword>
<dbReference type="Gene3D" id="2.160.20.20">
    <property type="match status" value="1"/>
</dbReference>
<dbReference type="RefSeq" id="XP_005766997.1">
    <property type="nucleotide sequence ID" value="XM_005766940.1"/>
</dbReference>
<evidence type="ECO:0008006" key="3">
    <source>
        <dbReference type="Google" id="ProtNLM"/>
    </source>
</evidence>
<evidence type="ECO:0000313" key="1">
    <source>
        <dbReference type="EnsemblProtists" id="EOD14568"/>
    </source>
</evidence>
<dbReference type="HOGENOM" id="CLU_1216693_0_0_1"/>
<dbReference type="InterPro" id="IPR012332">
    <property type="entry name" value="Autotransporter_pectin_lyase_C"/>
</dbReference>
<evidence type="ECO:0000313" key="2">
    <source>
        <dbReference type="Proteomes" id="UP000013827"/>
    </source>
</evidence>
<name>A0A0D3ITI3_EMIH1</name>
<reference evidence="2" key="1">
    <citation type="journal article" date="2013" name="Nature">
        <title>Pan genome of the phytoplankton Emiliania underpins its global distribution.</title>
        <authorList>
            <person name="Read B.A."/>
            <person name="Kegel J."/>
            <person name="Klute M.J."/>
            <person name="Kuo A."/>
            <person name="Lefebvre S.C."/>
            <person name="Maumus F."/>
            <person name="Mayer C."/>
            <person name="Miller J."/>
            <person name="Monier A."/>
            <person name="Salamov A."/>
            <person name="Young J."/>
            <person name="Aguilar M."/>
            <person name="Claverie J.M."/>
            <person name="Frickenhaus S."/>
            <person name="Gonzalez K."/>
            <person name="Herman E.K."/>
            <person name="Lin Y.C."/>
            <person name="Napier J."/>
            <person name="Ogata H."/>
            <person name="Sarno A.F."/>
            <person name="Shmutz J."/>
            <person name="Schroeder D."/>
            <person name="de Vargas C."/>
            <person name="Verret F."/>
            <person name="von Dassow P."/>
            <person name="Valentin K."/>
            <person name="Van de Peer Y."/>
            <person name="Wheeler G."/>
            <person name="Dacks J.B."/>
            <person name="Delwiche C.F."/>
            <person name="Dyhrman S.T."/>
            <person name="Glockner G."/>
            <person name="John U."/>
            <person name="Richards T."/>
            <person name="Worden A.Z."/>
            <person name="Zhang X."/>
            <person name="Grigoriev I.V."/>
            <person name="Allen A.E."/>
            <person name="Bidle K."/>
            <person name="Borodovsky M."/>
            <person name="Bowler C."/>
            <person name="Brownlee C."/>
            <person name="Cock J.M."/>
            <person name="Elias M."/>
            <person name="Gladyshev V.N."/>
            <person name="Groth M."/>
            <person name="Guda C."/>
            <person name="Hadaegh A."/>
            <person name="Iglesias-Rodriguez M.D."/>
            <person name="Jenkins J."/>
            <person name="Jones B.M."/>
            <person name="Lawson T."/>
            <person name="Leese F."/>
            <person name="Lindquist E."/>
            <person name="Lobanov A."/>
            <person name="Lomsadze A."/>
            <person name="Malik S.B."/>
            <person name="Marsh M.E."/>
            <person name="Mackinder L."/>
            <person name="Mock T."/>
            <person name="Mueller-Roeber B."/>
            <person name="Pagarete A."/>
            <person name="Parker M."/>
            <person name="Probert I."/>
            <person name="Quesneville H."/>
            <person name="Raines C."/>
            <person name="Rensing S.A."/>
            <person name="Riano-Pachon D.M."/>
            <person name="Richier S."/>
            <person name="Rokitta S."/>
            <person name="Shiraiwa Y."/>
            <person name="Soanes D.M."/>
            <person name="van der Giezen M."/>
            <person name="Wahlund T.M."/>
            <person name="Williams B."/>
            <person name="Wilson W."/>
            <person name="Wolfe G."/>
            <person name="Wurch L.L."/>
        </authorList>
    </citation>
    <scope>NUCLEOTIDE SEQUENCE</scope>
</reference>